<organism evidence="2 3">
    <name type="scientific">Clostridium bornimense</name>
    <dbReference type="NCBI Taxonomy" id="1216932"/>
    <lineage>
        <taxon>Bacteria</taxon>
        <taxon>Bacillati</taxon>
        <taxon>Bacillota</taxon>
        <taxon>Clostridia</taxon>
        <taxon>Eubacteriales</taxon>
        <taxon>Clostridiaceae</taxon>
        <taxon>Clostridium</taxon>
    </lineage>
</organism>
<dbReference type="eggNOG" id="ENOG503244S">
    <property type="taxonomic scope" value="Bacteria"/>
</dbReference>
<dbReference type="HOGENOM" id="CLU_1508068_0_0_9"/>
<dbReference type="Proteomes" id="UP000019426">
    <property type="component" value="Chromosome M2/40_rep2"/>
</dbReference>
<dbReference type="PATRIC" id="fig|1216932.3.peg.2997"/>
<dbReference type="RefSeq" id="WP_044040296.1">
    <property type="nucleotide sequence ID" value="NZ_HG917869.1"/>
</dbReference>
<dbReference type="EMBL" id="HG917869">
    <property type="protein sequence ID" value="CDM70146.1"/>
    <property type="molecule type" value="Genomic_DNA"/>
</dbReference>
<sequence>MYTVEEIANELDISKVTIYSKLRKFPDEVIIKKGKKYITDRLFDVIKDELDSKKEDNPHDIKVSINGSVVEDINEANEISELNQGLIEAVIGQLNEKDMQIKEKDNQIRTLQKLIENSQMILKQEQEKDLKKISMESHFEEFDKKLTEIKEKLDQRRKLEIELKERKENKKLWNKIFK</sequence>
<accession>W6RZQ9</accession>
<keyword evidence="1" id="KW-0175">Coiled coil</keyword>
<dbReference type="STRING" id="1216932.CM240_3029"/>
<evidence type="ECO:0000313" key="3">
    <source>
        <dbReference type="Proteomes" id="UP000019426"/>
    </source>
</evidence>
<evidence type="ECO:0000256" key="1">
    <source>
        <dbReference type="SAM" id="Coils"/>
    </source>
</evidence>
<protein>
    <submittedName>
        <fullName evidence="2">Uncharacterized protein</fullName>
    </submittedName>
</protein>
<evidence type="ECO:0000313" key="2">
    <source>
        <dbReference type="EMBL" id="CDM70146.1"/>
    </source>
</evidence>
<reference evidence="2 3" key="1">
    <citation type="submission" date="2013-11" db="EMBL/GenBank/DDBJ databases">
        <title>Complete genome sequence of Clostridum sp. M2/40.</title>
        <authorList>
            <person name="Wibberg D."/>
            <person name="Puehler A."/>
            <person name="Schlueter A."/>
        </authorList>
    </citation>
    <scope>NUCLEOTIDE SEQUENCE [LARGE SCALE GENOMIC DNA]</scope>
    <source>
        <strain evidence="3">M2/40</strain>
    </source>
</reference>
<keyword evidence="3" id="KW-1185">Reference proteome</keyword>
<proteinExistence type="predicted"/>
<name>W6RZQ9_9CLOT</name>
<feature type="coiled-coil region" evidence="1">
    <location>
        <begin position="94"/>
        <end position="170"/>
    </location>
</feature>
<gene>
    <name evidence="2" type="ORF">CM240_3029</name>
</gene>
<dbReference type="AlphaFoldDB" id="W6RZQ9"/>
<dbReference type="OrthoDB" id="1922638at2"/>
<dbReference type="KEGG" id="clt:CM240_3029"/>